<reference evidence="2 4" key="1">
    <citation type="submission" date="2017-09" db="EMBL/GenBank/DDBJ databases">
        <title>FDA dAtabase for Regulatory Grade micrObial Sequences (FDA-ARGOS): Supporting development and validation of Infectious Disease Dx tests.</title>
        <authorList>
            <person name="Minogue T."/>
            <person name="Wolcott M."/>
            <person name="Wasieloski L."/>
            <person name="Aguilar W."/>
            <person name="Moore D."/>
            <person name="Tallon L."/>
            <person name="Sadzewicz L."/>
            <person name="Ott S."/>
            <person name="Zhao X."/>
            <person name="Nagaraj S."/>
            <person name="Vavikolanu K."/>
            <person name="Aluvathingal J."/>
            <person name="Nadendla S."/>
            <person name="Sichtig H."/>
        </authorList>
    </citation>
    <scope>NUCLEOTIDE SEQUENCE [LARGE SCALE GENOMIC DNA]</scope>
    <source>
        <strain evidence="2 4">FDAARGOS_392</strain>
    </source>
</reference>
<keyword evidence="1" id="KW-0812">Transmembrane</keyword>
<sequence>MLAIKWLYRLLTLVLLMVVIGYVWMNFSPSNPIYPLKRTYQVSHNTWLYMTEQNSGGATVPVAWRYYLSTQLSGDDSDIARQLSTVTPLIVGYGTITNIQVDDKNLISATYSGKVLSISDDATQVSFKIQPH</sequence>
<feature type="transmembrane region" description="Helical" evidence="1">
    <location>
        <begin position="6"/>
        <end position="27"/>
    </location>
</feature>
<gene>
    <name evidence="2" type="ORF">CO704_14320</name>
    <name evidence="3" type="ORF">NCTC12120_07209</name>
</gene>
<evidence type="ECO:0000313" key="4">
    <source>
        <dbReference type="Proteomes" id="UP000217979"/>
    </source>
</evidence>
<dbReference type="Proteomes" id="UP000217979">
    <property type="component" value="Chromosome"/>
</dbReference>
<organism evidence="2 4">
    <name type="scientific">Cedecea neteri</name>
    <dbReference type="NCBI Taxonomy" id="158822"/>
    <lineage>
        <taxon>Bacteria</taxon>
        <taxon>Pseudomonadati</taxon>
        <taxon>Pseudomonadota</taxon>
        <taxon>Gammaproteobacteria</taxon>
        <taxon>Enterobacterales</taxon>
        <taxon>Enterobacteriaceae</taxon>
        <taxon>Cedecea</taxon>
    </lineage>
</organism>
<proteinExistence type="predicted"/>
<dbReference type="EMBL" id="UAVU01000012">
    <property type="protein sequence ID" value="SQC94091.1"/>
    <property type="molecule type" value="Genomic_DNA"/>
</dbReference>
<evidence type="ECO:0000313" key="2">
    <source>
        <dbReference type="EMBL" id="ATF93201.1"/>
    </source>
</evidence>
<evidence type="ECO:0000313" key="5">
    <source>
        <dbReference type="Proteomes" id="UP000251197"/>
    </source>
</evidence>
<protein>
    <submittedName>
        <fullName evidence="2">Uncharacterized protein</fullName>
    </submittedName>
</protein>
<keyword evidence="1" id="KW-1133">Transmembrane helix</keyword>
<name>A0A291DZH0_9ENTR</name>
<evidence type="ECO:0000256" key="1">
    <source>
        <dbReference type="SAM" id="Phobius"/>
    </source>
</evidence>
<accession>A0A291DZH0</accession>
<dbReference type="Proteomes" id="UP000251197">
    <property type="component" value="Unassembled WGS sequence"/>
</dbReference>
<dbReference type="AlphaFoldDB" id="A0A291DZH0"/>
<reference evidence="3 5" key="2">
    <citation type="submission" date="2018-06" db="EMBL/GenBank/DDBJ databases">
        <authorList>
            <consortium name="Pathogen Informatics"/>
            <person name="Doyle S."/>
        </authorList>
    </citation>
    <scope>NUCLEOTIDE SEQUENCE [LARGE SCALE GENOMIC DNA]</scope>
    <source>
        <strain evidence="3 5">NCTC12120</strain>
    </source>
</reference>
<keyword evidence="1" id="KW-0472">Membrane</keyword>
<evidence type="ECO:0000313" key="3">
    <source>
        <dbReference type="EMBL" id="SQC94091.1"/>
    </source>
</evidence>
<dbReference type="EMBL" id="CP023525">
    <property type="protein sequence ID" value="ATF93201.1"/>
    <property type="molecule type" value="Genomic_DNA"/>
</dbReference>
<dbReference type="RefSeq" id="WP_061272761.1">
    <property type="nucleotide sequence ID" value="NZ_CP023525.1"/>
</dbReference>